<evidence type="ECO:0000313" key="1">
    <source>
        <dbReference type="EMBL" id="KRX31387.1"/>
    </source>
</evidence>
<organism evidence="1 2">
    <name type="scientific">Trichinella murrelli</name>
    <dbReference type="NCBI Taxonomy" id="144512"/>
    <lineage>
        <taxon>Eukaryota</taxon>
        <taxon>Metazoa</taxon>
        <taxon>Ecdysozoa</taxon>
        <taxon>Nematoda</taxon>
        <taxon>Enoplea</taxon>
        <taxon>Dorylaimia</taxon>
        <taxon>Trichinellida</taxon>
        <taxon>Trichinellidae</taxon>
        <taxon>Trichinella</taxon>
    </lineage>
</organism>
<dbReference type="Proteomes" id="UP000055048">
    <property type="component" value="Unassembled WGS sequence"/>
</dbReference>
<accession>A0A0V0SXG4</accession>
<keyword evidence="2" id="KW-1185">Reference proteome</keyword>
<feature type="non-terminal residue" evidence="1">
    <location>
        <position position="74"/>
    </location>
</feature>
<name>A0A0V0SXG4_9BILA</name>
<dbReference type="EMBL" id="JYDJ01001805">
    <property type="protein sequence ID" value="KRX31387.1"/>
    <property type="molecule type" value="Genomic_DNA"/>
</dbReference>
<reference evidence="1 2" key="1">
    <citation type="submission" date="2015-01" db="EMBL/GenBank/DDBJ databases">
        <title>Evolution of Trichinella species and genotypes.</title>
        <authorList>
            <person name="Korhonen P.K."/>
            <person name="Edoardo P."/>
            <person name="Giuseppe L.R."/>
            <person name="Gasser R.B."/>
        </authorList>
    </citation>
    <scope>NUCLEOTIDE SEQUENCE [LARGE SCALE GENOMIC DNA]</scope>
    <source>
        <strain evidence="1">ISS417</strain>
    </source>
</reference>
<evidence type="ECO:0000313" key="2">
    <source>
        <dbReference type="Proteomes" id="UP000055048"/>
    </source>
</evidence>
<protein>
    <submittedName>
        <fullName evidence="1">Uncharacterized protein</fullName>
    </submittedName>
</protein>
<comment type="caution">
    <text evidence="1">The sequence shown here is derived from an EMBL/GenBank/DDBJ whole genome shotgun (WGS) entry which is preliminary data.</text>
</comment>
<dbReference type="AlphaFoldDB" id="A0A0V0SXG4"/>
<sequence>MFHVQKLAVIGAVEREILMGRFSRTTLEASIAQLLGSFRLTCPKHYHLSMRKSSNQKSPNFEERFFAHFRNNNL</sequence>
<gene>
    <name evidence="1" type="ORF">T05_13204</name>
</gene>
<proteinExistence type="predicted"/>